<dbReference type="NCBIfam" id="TIGR02550">
    <property type="entry name" value="flagell_flgL"/>
    <property type="match status" value="1"/>
</dbReference>
<feature type="domain" description="Flagellin N-terminal" evidence="6">
    <location>
        <begin position="3"/>
        <end position="138"/>
    </location>
</feature>
<accession>A0A0W0XZM2</accession>
<dbReference type="Proteomes" id="UP000054618">
    <property type="component" value="Unassembled WGS sequence"/>
</dbReference>
<dbReference type="GO" id="GO:0071973">
    <property type="term" value="P:bacterial-type flagellum-dependent cell motility"/>
    <property type="evidence" value="ECO:0007669"/>
    <property type="project" value="InterPro"/>
</dbReference>
<evidence type="ECO:0000313" key="8">
    <source>
        <dbReference type="Proteomes" id="UP000054618"/>
    </source>
</evidence>
<dbReference type="Pfam" id="PF00669">
    <property type="entry name" value="Flagellin_N"/>
    <property type="match status" value="1"/>
</dbReference>
<comment type="subcellular location">
    <subcellularLocation>
        <location evidence="1">Bacterial flagellum</location>
    </subcellularLocation>
    <subcellularLocation>
        <location evidence="2">Secreted</location>
    </subcellularLocation>
</comment>
<evidence type="ECO:0000256" key="5">
    <source>
        <dbReference type="ARBA" id="ARBA00023143"/>
    </source>
</evidence>
<dbReference type="PANTHER" id="PTHR42792:SF1">
    <property type="entry name" value="FLAGELLAR HOOK-ASSOCIATED PROTEIN 3"/>
    <property type="match status" value="1"/>
</dbReference>
<dbReference type="EMBL" id="LNYS01000008">
    <property type="protein sequence ID" value="KTD50005.1"/>
    <property type="molecule type" value="Genomic_DNA"/>
</dbReference>
<evidence type="ECO:0000256" key="2">
    <source>
        <dbReference type="ARBA" id="ARBA00004613"/>
    </source>
</evidence>
<gene>
    <name evidence="7" type="primary">flgL</name>
    <name evidence="7" type="ORF">Lqui_1330</name>
</gene>
<reference evidence="7 8" key="1">
    <citation type="submission" date="2015-11" db="EMBL/GenBank/DDBJ databases">
        <title>Genomic analysis of 38 Legionella species identifies large and diverse effector repertoires.</title>
        <authorList>
            <person name="Burstein D."/>
            <person name="Amaro F."/>
            <person name="Zusman T."/>
            <person name="Lifshitz Z."/>
            <person name="Cohen O."/>
            <person name="Gilbert J.A."/>
            <person name="Pupko T."/>
            <person name="Shuman H.A."/>
            <person name="Segal G."/>
        </authorList>
    </citation>
    <scope>NUCLEOTIDE SEQUENCE [LARGE SCALE GENOMIC DNA]</scope>
    <source>
        <strain evidence="7 8">CDC#1442-AUS-E</strain>
    </source>
</reference>
<evidence type="ECO:0000256" key="1">
    <source>
        <dbReference type="ARBA" id="ARBA00004365"/>
    </source>
</evidence>
<evidence type="ECO:0000256" key="3">
    <source>
        <dbReference type="ARBA" id="ARBA00005709"/>
    </source>
</evidence>
<dbReference type="GO" id="GO:0009424">
    <property type="term" value="C:bacterial-type flagellum hook"/>
    <property type="evidence" value="ECO:0007669"/>
    <property type="project" value="InterPro"/>
</dbReference>
<dbReference type="GO" id="GO:0005198">
    <property type="term" value="F:structural molecule activity"/>
    <property type="evidence" value="ECO:0007669"/>
    <property type="project" value="InterPro"/>
</dbReference>
<dbReference type="AlphaFoldDB" id="A0A0W0XZM2"/>
<proteinExistence type="inferred from homology"/>
<dbReference type="PATRIC" id="fig|45073.5.peg.1401"/>
<dbReference type="RefSeq" id="WP_058507450.1">
    <property type="nucleotide sequence ID" value="NZ_CAAAIK010000005.1"/>
</dbReference>
<keyword evidence="5" id="KW-0975">Bacterial flagellum</keyword>
<evidence type="ECO:0000313" key="7">
    <source>
        <dbReference type="EMBL" id="KTD50005.1"/>
    </source>
</evidence>
<keyword evidence="4" id="KW-0964">Secreted</keyword>
<keyword evidence="8" id="KW-1185">Reference proteome</keyword>
<keyword evidence="7" id="KW-0969">Cilium</keyword>
<dbReference type="STRING" id="45073.Lqui_1330"/>
<organism evidence="7 8">
    <name type="scientific">Legionella quinlivanii</name>
    <dbReference type="NCBI Taxonomy" id="45073"/>
    <lineage>
        <taxon>Bacteria</taxon>
        <taxon>Pseudomonadati</taxon>
        <taxon>Pseudomonadota</taxon>
        <taxon>Gammaproteobacteria</taxon>
        <taxon>Legionellales</taxon>
        <taxon>Legionellaceae</taxon>
        <taxon>Legionella</taxon>
    </lineage>
</organism>
<comment type="similarity">
    <text evidence="3">Belongs to the bacterial flagellin family.</text>
</comment>
<dbReference type="GO" id="GO:0005576">
    <property type="term" value="C:extracellular region"/>
    <property type="evidence" value="ECO:0007669"/>
    <property type="project" value="UniProtKB-SubCell"/>
</dbReference>
<dbReference type="InterPro" id="IPR001492">
    <property type="entry name" value="Flagellin"/>
</dbReference>
<dbReference type="InterPro" id="IPR001029">
    <property type="entry name" value="Flagellin_N"/>
</dbReference>
<protein>
    <submittedName>
        <fullName evidence="7">Flagellar hook-associated protein FlgL</fullName>
    </submittedName>
</protein>
<dbReference type="InterPro" id="IPR013384">
    <property type="entry name" value="Flagell_FlgL"/>
</dbReference>
<keyword evidence="7" id="KW-0966">Cell projection</keyword>
<dbReference type="PANTHER" id="PTHR42792">
    <property type="entry name" value="FLAGELLIN"/>
    <property type="match status" value="1"/>
</dbReference>
<comment type="caution">
    <text evidence="7">The sequence shown here is derived from an EMBL/GenBank/DDBJ whole genome shotgun (WGS) entry which is preliminary data.</text>
</comment>
<evidence type="ECO:0000256" key="4">
    <source>
        <dbReference type="ARBA" id="ARBA00022525"/>
    </source>
</evidence>
<name>A0A0W0XZM2_9GAMM</name>
<evidence type="ECO:0000259" key="6">
    <source>
        <dbReference type="Pfam" id="PF00669"/>
    </source>
</evidence>
<dbReference type="OrthoDB" id="9768249at2"/>
<keyword evidence="7" id="KW-0282">Flagellum</keyword>
<dbReference type="SUPFAM" id="SSF64518">
    <property type="entry name" value="Phase 1 flagellin"/>
    <property type="match status" value="1"/>
</dbReference>
<sequence length="411" mass="44475">MRISTNQIYRRGLDNILEQQLQVSKYQGQLSSGKKVQSPSDDPIAAAKISLMKRRIAATEQLQKNKEGAQAAVSLEEQVLGNTVNVVQRIRELQVQAGNSALSEADRLSIAGEAQTLLNQLLDLSNSQDSNGYYMFSGGLTGIQSFSKDSSGQYVYNGDDSQRFQNVTDSMGVALNDAGSDVFMRIRNGNGYFAINQTGTTNTGTGVVSSGGIVNSTPYVPDNYTLQFSLNSSNQLVYMVSGATVGNVIPPSGNPDDAPLYSDGESISFNGIQFKVSGMPNSGDDFLITPARNESIFSTVERMINNLKQPVTTPANKAAIETENNQILEQLDSSLDNLLAFQAQTGTRLNQLGIVEKLNDDLLLVSHTTLDGLENADLNETAVNLNLQLIFLQAAQQSFARIQGLTVFNYL</sequence>
<dbReference type="Gene3D" id="1.20.1330.10">
    <property type="entry name" value="f41 fragment of flagellin, N-terminal domain"/>
    <property type="match status" value="1"/>
</dbReference>